<dbReference type="OrthoDB" id="4641839at2"/>
<dbReference type="AlphaFoldDB" id="A0A1A2E600"/>
<name>A0A1A2E600_MYCSD</name>
<gene>
    <name evidence="1" type="ORF">A5771_18500</name>
</gene>
<proteinExistence type="predicted"/>
<evidence type="ECO:0000313" key="2">
    <source>
        <dbReference type="Proteomes" id="UP000093985"/>
    </source>
</evidence>
<sequence length="325" mass="33857">MVVTQGHQLFAAELTRLAGEICNPGLSSLAADIAAPLTIAVCGRRGVGRRSVAAALAAAGVRVADRPDVEADAVVYVVAEAVKPEDTAAVVRAGRRAPLLVVLNKADLAGHCGVAGVAAATGAPAEPLSALFALAALGGRLDNGLWTALRRLAAEPADLSCAEHFVSCPHGVPRQLRERLCATLDLSGIERVLELARRGGTVAQARALLRRLSGVDGVLARLAALGAGARHRRMTEAVARLEALAVGRDFAARIDEFLTRDATVAARMAAAVAVLPEHAVPGEPLRRARRWQAYRSAPMGITQRACAGDITRGSLRAWATTRGRS</sequence>
<dbReference type="EMBL" id="LZIN01000098">
    <property type="protein sequence ID" value="OBG00552.1"/>
    <property type="molecule type" value="Genomic_DNA"/>
</dbReference>
<dbReference type="RefSeq" id="WP_064856999.1">
    <property type="nucleotide sequence ID" value="NZ_LZIM01000111.1"/>
</dbReference>
<accession>A0A1A2E600</accession>
<dbReference type="InterPro" id="IPR027417">
    <property type="entry name" value="P-loop_NTPase"/>
</dbReference>
<dbReference type="SUPFAM" id="SSF52540">
    <property type="entry name" value="P-loop containing nucleoside triphosphate hydrolases"/>
    <property type="match status" value="1"/>
</dbReference>
<reference evidence="2" key="1">
    <citation type="submission" date="2016-06" db="EMBL/GenBank/DDBJ databases">
        <authorList>
            <person name="Sutton G."/>
            <person name="Brinkac L."/>
            <person name="Sanka R."/>
            <person name="Adams M."/>
            <person name="Lau E."/>
            <person name="Mehaffy C."/>
            <person name="Tameris M."/>
            <person name="Hatherill M."/>
            <person name="Hanekom W."/>
            <person name="Mahomed H."/>
            <person name="Mcshane H."/>
        </authorList>
    </citation>
    <scope>NUCLEOTIDE SEQUENCE [LARGE SCALE GENOMIC DNA]</scope>
    <source>
        <strain evidence="2">852014-51077_SCH5608930-a</strain>
    </source>
</reference>
<protein>
    <submittedName>
        <fullName evidence="1">Uncharacterized protein</fullName>
    </submittedName>
</protein>
<dbReference type="Proteomes" id="UP000093985">
    <property type="component" value="Unassembled WGS sequence"/>
</dbReference>
<comment type="caution">
    <text evidence="1">The sequence shown here is derived from an EMBL/GenBank/DDBJ whole genome shotgun (WGS) entry which is preliminary data.</text>
</comment>
<evidence type="ECO:0000313" key="1">
    <source>
        <dbReference type="EMBL" id="OBG00552.1"/>
    </source>
</evidence>
<organism evidence="1 2">
    <name type="scientific">Mycolicibacter sinensis (strain JDM601)</name>
    <name type="common">Mycobacterium sinense</name>
    <dbReference type="NCBI Taxonomy" id="875328"/>
    <lineage>
        <taxon>Bacteria</taxon>
        <taxon>Bacillati</taxon>
        <taxon>Actinomycetota</taxon>
        <taxon>Actinomycetes</taxon>
        <taxon>Mycobacteriales</taxon>
        <taxon>Mycobacteriaceae</taxon>
        <taxon>Mycolicibacter</taxon>
    </lineage>
</organism>